<name>A0A9E7MWW3_THEAG</name>
<feature type="transmembrane region" description="Helical" evidence="6">
    <location>
        <begin position="72"/>
        <end position="92"/>
    </location>
</feature>
<feature type="transmembrane region" description="Helical" evidence="6">
    <location>
        <begin position="489"/>
        <end position="507"/>
    </location>
</feature>
<feature type="transmembrane region" description="Helical" evidence="6">
    <location>
        <begin position="104"/>
        <end position="121"/>
    </location>
</feature>
<evidence type="ECO:0000313" key="9">
    <source>
        <dbReference type="Proteomes" id="UP001055732"/>
    </source>
</evidence>
<evidence type="ECO:0000259" key="7">
    <source>
        <dbReference type="Pfam" id="PF00361"/>
    </source>
</evidence>
<accession>A0A9E7MWW3</accession>
<keyword evidence="3 6" id="KW-0812">Transmembrane</keyword>
<evidence type="ECO:0000256" key="3">
    <source>
        <dbReference type="ARBA" id="ARBA00022692"/>
    </source>
</evidence>
<sequence length="508" mass="56333">MIPLIVAFPLIMAFLTSILPALRKEKFSKYIFLLGMLSPWILLPQIIENLPFNEIVGNWNRILGIEVAADNYNLPFIMAELILSAFVALYVYGNYYPKKIENKAYVLLLLLHAGLLGAFISRDLFNYYIYMEIASVASFALVGISKEKGARRAAFKYAIFSLLASYIFILGIGIIYLKTGYLNLALIKENLRMSREINAALALAFTSLLLKSGIFPLHFWLPDAHSKADAPISALLSGLVVKAPAYGMILLTLTFPIGIFVQRTLLTLAFFSMFFGIAMAILQKNSERLLAYHTISQMGYVLLGIALLNPLGAAYYALAHALFKGGLFLSVGTIAEHYNTRDLGKLSYRSSKPLAIAIILLSLAIGGISPFIGAFGKSKISEGLQGVLEYLFYIGGIGTLVSFTKLNYYLSKRKEKAELPRKKAVIPLLLGTLTLVGGIYLYPHLNILKDLSSIAMAFILFYLLKNLGVFEISTEAFIPEQFSSLGKEINAYMFLFTALLLLFLLNFL</sequence>
<dbReference type="PANTHER" id="PTHR42703">
    <property type="entry name" value="NADH DEHYDROGENASE"/>
    <property type="match status" value="1"/>
</dbReference>
<protein>
    <submittedName>
        <fullName evidence="8">Monovalent cation/H+ antiporter subunit D family protein</fullName>
    </submittedName>
</protein>
<keyword evidence="2" id="KW-1003">Cell membrane</keyword>
<dbReference type="GO" id="GO:0005886">
    <property type="term" value="C:plasma membrane"/>
    <property type="evidence" value="ECO:0007669"/>
    <property type="project" value="UniProtKB-SubCell"/>
</dbReference>
<feature type="transmembrane region" description="Helical" evidence="6">
    <location>
        <begin position="197"/>
        <end position="221"/>
    </location>
</feature>
<keyword evidence="4 6" id="KW-1133">Transmembrane helix</keyword>
<comment type="subcellular location">
    <subcellularLocation>
        <location evidence="1">Cell membrane</location>
        <topology evidence="1">Multi-pass membrane protein</topology>
    </subcellularLocation>
</comment>
<dbReference type="PANTHER" id="PTHR42703:SF1">
    <property type="entry name" value="NA(+)_H(+) ANTIPORTER SUBUNIT D1"/>
    <property type="match status" value="1"/>
</dbReference>
<feature type="transmembrane region" description="Helical" evidence="6">
    <location>
        <begin position="314"/>
        <end position="334"/>
    </location>
</feature>
<evidence type="ECO:0000256" key="5">
    <source>
        <dbReference type="ARBA" id="ARBA00023136"/>
    </source>
</evidence>
<evidence type="ECO:0000256" key="6">
    <source>
        <dbReference type="SAM" id="Phobius"/>
    </source>
</evidence>
<dbReference type="NCBIfam" id="NF006237">
    <property type="entry name" value="PRK08375.1-2"/>
    <property type="match status" value="1"/>
</dbReference>
<proteinExistence type="predicted"/>
<evidence type="ECO:0000256" key="2">
    <source>
        <dbReference type="ARBA" id="ARBA00022475"/>
    </source>
</evidence>
<feature type="transmembrane region" description="Helical" evidence="6">
    <location>
        <begin position="265"/>
        <end position="282"/>
    </location>
</feature>
<dbReference type="Proteomes" id="UP001055732">
    <property type="component" value="Chromosome"/>
</dbReference>
<feature type="transmembrane region" description="Helical" evidence="6">
    <location>
        <begin position="157"/>
        <end position="177"/>
    </location>
</feature>
<dbReference type="RefSeq" id="WP_253304367.1">
    <property type="nucleotide sequence ID" value="NZ_CP099582.1"/>
</dbReference>
<feature type="transmembrane region" description="Helical" evidence="6">
    <location>
        <begin position="387"/>
        <end position="403"/>
    </location>
</feature>
<feature type="transmembrane region" description="Helical" evidence="6">
    <location>
        <begin position="354"/>
        <end position="375"/>
    </location>
</feature>
<feature type="domain" description="NADH:quinone oxidoreductase/Mrp antiporter transmembrane" evidence="7">
    <location>
        <begin position="121"/>
        <end position="388"/>
    </location>
</feature>
<feature type="transmembrane region" description="Helical" evidence="6">
    <location>
        <begin position="30"/>
        <end position="52"/>
    </location>
</feature>
<reference evidence="8" key="1">
    <citation type="journal article" date="1998" name="Int. J. Syst. Bacteriol. 48 Pt">
        <title>Thermococcus guaymasensis sp. nov. and Thermococcus aggregans sp. nov., two novel thermophilic archaea isolated from the Guaymas Basin hydrothermal vent site.</title>
        <authorList>
            <person name="Canganella F."/>
            <person name="Jones W.J."/>
            <person name="Gambacorta A."/>
            <person name="Antranikian G."/>
        </authorList>
    </citation>
    <scope>NUCLEOTIDE SEQUENCE</scope>
    <source>
        <strain evidence="8">TY</strain>
    </source>
</reference>
<feature type="transmembrane region" description="Helical" evidence="6">
    <location>
        <begin position="233"/>
        <end position="259"/>
    </location>
</feature>
<dbReference type="EMBL" id="CP099582">
    <property type="protein sequence ID" value="USS40411.1"/>
    <property type="molecule type" value="Genomic_DNA"/>
</dbReference>
<keyword evidence="9" id="KW-1185">Reference proteome</keyword>
<feature type="transmembrane region" description="Helical" evidence="6">
    <location>
        <begin position="424"/>
        <end position="442"/>
    </location>
</feature>
<gene>
    <name evidence="8" type="ORF">NF865_08880</name>
</gene>
<dbReference type="InterPro" id="IPR050586">
    <property type="entry name" value="CPA3_Na-H_Antiporter_D"/>
</dbReference>
<feature type="transmembrane region" description="Helical" evidence="6">
    <location>
        <begin position="454"/>
        <end position="477"/>
    </location>
</feature>
<dbReference type="InterPro" id="IPR001750">
    <property type="entry name" value="ND/Mrp_TM"/>
</dbReference>
<dbReference type="AlphaFoldDB" id="A0A9E7MWW3"/>
<keyword evidence="5 6" id="KW-0472">Membrane</keyword>
<feature type="transmembrane region" description="Helical" evidence="6">
    <location>
        <begin position="289"/>
        <end position="308"/>
    </location>
</feature>
<feature type="transmembrane region" description="Helical" evidence="6">
    <location>
        <begin position="6"/>
        <end position="23"/>
    </location>
</feature>
<evidence type="ECO:0000313" key="8">
    <source>
        <dbReference type="EMBL" id="USS40411.1"/>
    </source>
</evidence>
<organism evidence="8 9">
    <name type="scientific">Thermococcus aggregans</name>
    <dbReference type="NCBI Taxonomy" id="110163"/>
    <lineage>
        <taxon>Archaea</taxon>
        <taxon>Methanobacteriati</taxon>
        <taxon>Methanobacteriota</taxon>
        <taxon>Thermococci</taxon>
        <taxon>Thermococcales</taxon>
        <taxon>Thermococcaceae</taxon>
        <taxon>Thermococcus</taxon>
    </lineage>
</organism>
<feature type="transmembrane region" description="Helical" evidence="6">
    <location>
        <begin position="127"/>
        <end position="145"/>
    </location>
</feature>
<evidence type="ECO:0000256" key="1">
    <source>
        <dbReference type="ARBA" id="ARBA00004651"/>
    </source>
</evidence>
<dbReference type="KEGG" id="tagg:NF865_08880"/>
<dbReference type="Pfam" id="PF00361">
    <property type="entry name" value="Proton_antipo_M"/>
    <property type="match status" value="1"/>
</dbReference>
<reference evidence="8" key="2">
    <citation type="submission" date="2022-06" db="EMBL/GenBank/DDBJ databases">
        <authorList>
            <person name="Park Y.-J."/>
        </authorList>
    </citation>
    <scope>NUCLEOTIDE SEQUENCE</scope>
    <source>
        <strain evidence="8">TY</strain>
    </source>
</reference>
<evidence type="ECO:0000256" key="4">
    <source>
        <dbReference type="ARBA" id="ARBA00022989"/>
    </source>
</evidence>